<dbReference type="EMBL" id="OZ035823">
    <property type="protein sequence ID" value="CAL1569204.1"/>
    <property type="molecule type" value="Genomic_DNA"/>
</dbReference>
<accession>A0AAV2IV87</accession>
<dbReference type="AlphaFoldDB" id="A0AAV2IV87"/>
<proteinExistence type="predicted"/>
<keyword evidence="3" id="KW-1185">Reference proteome</keyword>
<feature type="region of interest" description="Disordered" evidence="1">
    <location>
        <begin position="121"/>
        <end position="150"/>
    </location>
</feature>
<gene>
    <name evidence="2" type="ORF">KC01_LOCUS1673</name>
</gene>
<dbReference type="Proteomes" id="UP001497482">
    <property type="component" value="Chromosome 1"/>
</dbReference>
<protein>
    <submittedName>
        <fullName evidence="2">Uncharacterized protein</fullName>
    </submittedName>
</protein>
<name>A0AAV2IV87_KNICA</name>
<sequence length="457" mass="51258">MPLMIWTDDMTTFNVYVKTSDYRLCGIGWSLGRKKMIRSTWGERDCGIAIKEKGDVWLVRVEFDPLKGQLPQTYFVGWTKLFVAGIEEREVKLNPPGYKDETVIKMEEKDHMTVDQGMRVDLPASPDKTGQSDGTLHTERGTELASRESPIQERLLRPSELEEGTLSRGSPIQERLLKPSELEDRTAIKVSPIQKRLMDSPELTDKTDAGAQIQQKNPTNLDIARLADNQNDQADTDLTGQSRADLIVPDGQNRNPDVLVTDVRRDNSMEKHDGDRMNLKTAEISDVVKTNLNWTDWFHRTVAGIGQAAGGFVSRIGAGLGNWSGRCTRVQVVQELIVFPQGEETSDSKRVKRAFRPDPGVGGAFTQAMGKIKALRLEMKKNAGRDAELDWLSWLQQTLGSWKLGAVVVRGVTRQMLVLNAESKSSRPEQFPIKDWLAEDDSLDDEKTMDCDGIPTF</sequence>
<feature type="compositionally biased region" description="Basic and acidic residues" evidence="1">
    <location>
        <begin position="136"/>
        <end position="150"/>
    </location>
</feature>
<evidence type="ECO:0000256" key="1">
    <source>
        <dbReference type="SAM" id="MobiDB-lite"/>
    </source>
</evidence>
<organism evidence="2 3">
    <name type="scientific">Knipowitschia caucasica</name>
    <name type="common">Caucasian dwarf goby</name>
    <name type="synonym">Pomatoschistus caucasicus</name>
    <dbReference type="NCBI Taxonomy" id="637954"/>
    <lineage>
        <taxon>Eukaryota</taxon>
        <taxon>Metazoa</taxon>
        <taxon>Chordata</taxon>
        <taxon>Craniata</taxon>
        <taxon>Vertebrata</taxon>
        <taxon>Euteleostomi</taxon>
        <taxon>Actinopterygii</taxon>
        <taxon>Neopterygii</taxon>
        <taxon>Teleostei</taxon>
        <taxon>Neoteleostei</taxon>
        <taxon>Acanthomorphata</taxon>
        <taxon>Gobiaria</taxon>
        <taxon>Gobiiformes</taxon>
        <taxon>Gobioidei</taxon>
        <taxon>Gobiidae</taxon>
        <taxon>Gobiinae</taxon>
        <taxon>Knipowitschia</taxon>
    </lineage>
</organism>
<reference evidence="2 3" key="1">
    <citation type="submission" date="2024-04" db="EMBL/GenBank/DDBJ databases">
        <authorList>
            <person name="Waldvogel A.-M."/>
            <person name="Schoenle A."/>
        </authorList>
    </citation>
    <scope>NUCLEOTIDE SEQUENCE [LARGE SCALE GENOMIC DNA]</scope>
</reference>
<evidence type="ECO:0000313" key="3">
    <source>
        <dbReference type="Proteomes" id="UP001497482"/>
    </source>
</evidence>
<feature type="compositionally biased region" description="Polar residues" evidence="1">
    <location>
        <begin position="233"/>
        <end position="242"/>
    </location>
</feature>
<feature type="region of interest" description="Disordered" evidence="1">
    <location>
        <begin position="233"/>
        <end position="258"/>
    </location>
</feature>
<evidence type="ECO:0000313" key="2">
    <source>
        <dbReference type="EMBL" id="CAL1569204.1"/>
    </source>
</evidence>